<evidence type="ECO:0000313" key="2">
    <source>
        <dbReference type="Proteomes" id="UP001234178"/>
    </source>
</evidence>
<evidence type="ECO:0000313" key="1">
    <source>
        <dbReference type="EMBL" id="KAK4023419.1"/>
    </source>
</evidence>
<name>A0ABR0AE76_9CRUS</name>
<sequence>MGIFQVSTPNGFLKGSSFAHNGNPQINYLLPPLAAAIEDAFVRLAGDGDISLGVE</sequence>
<gene>
    <name evidence="1" type="ORF">OUZ56_008831</name>
</gene>
<reference evidence="1 2" key="1">
    <citation type="journal article" date="2023" name="Nucleic Acids Res.">
        <title>The hologenome of Daphnia magna reveals possible DNA methylation and microbiome-mediated evolution of the host genome.</title>
        <authorList>
            <person name="Chaturvedi A."/>
            <person name="Li X."/>
            <person name="Dhandapani V."/>
            <person name="Marshall H."/>
            <person name="Kissane S."/>
            <person name="Cuenca-Cambronero M."/>
            <person name="Asole G."/>
            <person name="Calvet F."/>
            <person name="Ruiz-Romero M."/>
            <person name="Marangio P."/>
            <person name="Guigo R."/>
            <person name="Rago D."/>
            <person name="Mirbahai L."/>
            <person name="Eastwood N."/>
            <person name="Colbourne J.K."/>
            <person name="Zhou J."/>
            <person name="Mallon E."/>
            <person name="Orsini L."/>
        </authorList>
    </citation>
    <scope>NUCLEOTIDE SEQUENCE [LARGE SCALE GENOMIC DNA]</scope>
    <source>
        <strain evidence="1">LRV0_1</strain>
    </source>
</reference>
<dbReference type="EMBL" id="JAOYFB010000037">
    <property type="protein sequence ID" value="KAK4023419.1"/>
    <property type="molecule type" value="Genomic_DNA"/>
</dbReference>
<accession>A0ABR0AE76</accession>
<organism evidence="1 2">
    <name type="scientific">Daphnia magna</name>
    <dbReference type="NCBI Taxonomy" id="35525"/>
    <lineage>
        <taxon>Eukaryota</taxon>
        <taxon>Metazoa</taxon>
        <taxon>Ecdysozoa</taxon>
        <taxon>Arthropoda</taxon>
        <taxon>Crustacea</taxon>
        <taxon>Branchiopoda</taxon>
        <taxon>Diplostraca</taxon>
        <taxon>Cladocera</taxon>
        <taxon>Anomopoda</taxon>
        <taxon>Daphniidae</taxon>
        <taxon>Daphnia</taxon>
    </lineage>
</organism>
<dbReference type="Proteomes" id="UP001234178">
    <property type="component" value="Unassembled WGS sequence"/>
</dbReference>
<protein>
    <submittedName>
        <fullName evidence="1">Uncharacterized protein</fullName>
    </submittedName>
</protein>
<proteinExistence type="predicted"/>
<keyword evidence="2" id="KW-1185">Reference proteome</keyword>
<comment type="caution">
    <text evidence="1">The sequence shown here is derived from an EMBL/GenBank/DDBJ whole genome shotgun (WGS) entry which is preliminary data.</text>
</comment>